<organism evidence="10 11">
    <name type="scientific">Faucicola osloensis</name>
    <name type="common">Moraxella osloensis</name>
    <dbReference type="NCBI Taxonomy" id="34062"/>
    <lineage>
        <taxon>Bacteria</taxon>
        <taxon>Pseudomonadati</taxon>
        <taxon>Pseudomonadota</taxon>
        <taxon>Gammaproteobacteria</taxon>
        <taxon>Moraxellales</taxon>
        <taxon>Moraxellaceae</taxon>
        <taxon>Faucicola</taxon>
    </lineage>
</organism>
<dbReference type="InterPro" id="IPR037493">
    <property type="entry name" value="ExoIII-like"/>
</dbReference>
<dbReference type="GO" id="GO:0004519">
    <property type="term" value="F:endonuclease activity"/>
    <property type="evidence" value="ECO:0007669"/>
    <property type="project" value="InterPro"/>
</dbReference>
<evidence type="ECO:0000313" key="9">
    <source>
        <dbReference type="EMBL" id="QHG09260.1"/>
    </source>
</evidence>
<feature type="binding site" evidence="6">
    <location>
        <position position="8"/>
    </location>
    <ligand>
        <name>Mg(2+)</name>
        <dbReference type="ChEBI" id="CHEBI:18420"/>
        <label>1</label>
    </ligand>
</feature>
<evidence type="ECO:0000256" key="4">
    <source>
        <dbReference type="ARBA" id="ARBA00022842"/>
    </source>
</evidence>
<dbReference type="PANTHER" id="PTHR43250">
    <property type="entry name" value="EXODEOXYRIBONUCLEASE III"/>
    <property type="match status" value="1"/>
</dbReference>
<dbReference type="GO" id="GO:0046872">
    <property type="term" value="F:metal ion binding"/>
    <property type="evidence" value="ECO:0007669"/>
    <property type="project" value="UniProtKB-KW"/>
</dbReference>
<feature type="binding site" evidence="6">
    <location>
        <position position="261"/>
    </location>
    <ligand>
        <name>Mg(2+)</name>
        <dbReference type="ChEBI" id="CHEBI:18420"/>
        <label>1</label>
    </ligand>
</feature>
<feature type="binding site" evidence="6">
    <location>
        <position position="154"/>
    </location>
    <ligand>
        <name>Mg(2+)</name>
        <dbReference type="ChEBI" id="CHEBI:18420"/>
        <label>1</label>
    </ligand>
</feature>
<keyword evidence="11" id="KW-1185">Reference proteome</keyword>
<evidence type="ECO:0000256" key="5">
    <source>
        <dbReference type="PIRSR" id="PIRSR604808-1"/>
    </source>
</evidence>
<evidence type="ECO:0000256" key="3">
    <source>
        <dbReference type="ARBA" id="ARBA00022801"/>
    </source>
</evidence>
<dbReference type="GO" id="GO:0008311">
    <property type="term" value="F:double-stranded DNA 3'-5' DNA exonuclease activity"/>
    <property type="evidence" value="ECO:0007669"/>
    <property type="project" value="UniProtKB-EC"/>
</dbReference>
<dbReference type="NCBIfam" id="NF008733">
    <property type="entry name" value="PRK11756.1"/>
    <property type="match status" value="1"/>
</dbReference>
<name>A0A0X8K4J8_FAUOS</name>
<keyword evidence="2 6" id="KW-0479">Metal-binding</keyword>
<dbReference type="GO" id="GO:0006281">
    <property type="term" value="P:DNA repair"/>
    <property type="evidence" value="ECO:0007669"/>
    <property type="project" value="InterPro"/>
</dbReference>
<dbReference type="AlphaFoldDB" id="A0A0X8K4J8"/>
<evidence type="ECO:0000256" key="1">
    <source>
        <dbReference type="ARBA" id="ARBA00007092"/>
    </source>
</evidence>
<dbReference type="KEGG" id="mos:AXE82_00535"/>
<dbReference type="PROSITE" id="PS51435">
    <property type="entry name" value="AP_NUCLEASE_F1_4"/>
    <property type="match status" value="1"/>
</dbReference>
<evidence type="ECO:0000256" key="6">
    <source>
        <dbReference type="PIRSR" id="PIRSR604808-2"/>
    </source>
</evidence>
<feature type="domain" description="Endonuclease/exonuclease/phosphatase" evidence="8">
    <location>
        <begin position="5"/>
        <end position="261"/>
    </location>
</feature>
<dbReference type="Pfam" id="PF03372">
    <property type="entry name" value="Exo_endo_phos"/>
    <property type="match status" value="1"/>
</dbReference>
<dbReference type="EC" id="3.1.11.2" evidence="10"/>
<dbReference type="OrthoDB" id="9803914at2"/>
<dbReference type="EMBL" id="CP047226">
    <property type="protein sequence ID" value="QHG09260.1"/>
    <property type="molecule type" value="Genomic_DNA"/>
</dbReference>
<dbReference type="InterPro" id="IPR005135">
    <property type="entry name" value="Endo/exonuclease/phosphatase"/>
</dbReference>
<dbReference type="PROSITE" id="PS00726">
    <property type="entry name" value="AP_NUCLEASE_F1_1"/>
    <property type="match status" value="1"/>
</dbReference>
<evidence type="ECO:0000259" key="8">
    <source>
        <dbReference type="Pfam" id="PF03372"/>
    </source>
</evidence>
<dbReference type="NCBIfam" id="TIGR00195">
    <property type="entry name" value="exoDNase_III"/>
    <property type="match status" value="1"/>
</dbReference>
<dbReference type="RefSeq" id="WP_062330230.1">
    <property type="nucleotide sequence ID" value="NZ_CBCRZU010000001.1"/>
</dbReference>
<proteinExistence type="inferred from homology"/>
<feature type="active site" description="Proton acceptor" evidence="5">
    <location>
        <position position="261"/>
    </location>
</feature>
<keyword evidence="4 6" id="KW-0460">Magnesium</keyword>
<feature type="site" description="Interaction with DNA substrate" evidence="7">
    <location>
        <position position="261"/>
    </location>
</feature>
<dbReference type="InterPro" id="IPR004808">
    <property type="entry name" value="AP_endonuc_1"/>
</dbReference>
<evidence type="ECO:0000256" key="2">
    <source>
        <dbReference type="ARBA" id="ARBA00022723"/>
    </source>
</evidence>
<feature type="site" description="Transition state stabilizer" evidence="7">
    <location>
        <position position="154"/>
    </location>
</feature>
<comment type="cofactor">
    <cofactor evidence="6">
        <name>Mg(2+)</name>
        <dbReference type="ChEBI" id="CHEBI:18420"/>
    </cofactor>
    <cofactor evidence="6">
        <name>Mn(2+)</name>
        <dbReference type="ChEBI" id="CHEBI:29035"/>
    </cofactor>
    <text evidence="6">Probably binds two magnesium or manganese ions per subunit.</text>
</comment>
<evidence type="ECO:0000313" key="11">
    <source>
        <dbReference type="Proteomes" id="UP000255230"/>
    </source>
</evidence>
<evidence type="ECO:0000313" key="10">
    <source>
        <dbReference type="EMBL" id="STY97582.1"/>
    </source>
</evidence>
<reference evidence="12" key="2">
    <citation type="submission" date="2019-12" db="EMBL/GenBank/DDBJ databases">
        <title>Whole genome sequence of Moraxella osloensis YV1.</title>
        <authorList>
            <person name="Batinovic S."/>
            <person name="Rice D.T.F."/>
            <person name="Petrovski S."/>
        </authorList>
    </citation>
    <scope>NUCLEOTIDE SEQUENCE [LARGE SCALE GENOMIC DNA]</scope>
    <source>
        <strain evidence="12">YV1</strain>
    </source>
</reference>
<feature type="site" description="Important for catalytic activity" evidence="7">
    <location>
        <position position="231"/>
    </location>
</feature>
<reference evidence="9" key="3">
    <citation type="journal article" date="2020" name="Microbiol. Resour. Announc.">
        <title>Complete Genome Sequence of Moraxella osloensis Strain YV1, Isolated from an Australian Wastewater Treatment Plant.</title>
        <authorList>
            <person name="Batinovic S."/>
            <person name="Rice D.T.F."/>
            <person name="Seviour R.J."/>
            <person name="Petrovski S."/>
        </authorList>
    </citation>
    <scope>NUCLEOTIDE SEQUENCE</scope>
    <source>
        <strain evidence="9">YV1</strain>
    </source>
</reference>
<reference evidence="10 11" key="1">
    <citation type="submission" date="2018-06" db="EMBL/GenBank/DDBJ databases">
        <authorList>
            <consortium name="Pathogen Informatics"/>
            <person name="Doyle S."/>
        </authorList>
    </citation>
    <scope>NUCLEOTIDE SEQUENCE [LARGE SCALE GENOMIC DNA]</scope>
    <source>
        <strain evidence="10 11">NCTC10465</strain>
    </source>
</reference>
<dbReference type="EMBL" id="UGPY01000001">
    <property type="protein sequence ID" value="STY97582.1"/>
    <property type="molecule type" value="Genomic_DNA"/>
</dbReference>
<feature type="active site" description="Proton donor/acceptor" evidence="5">
    <location>
        <position position="152"/>
    </location>
</feature>
<sequence>MPRFVSFNINGLRARPHQLEAIRDIIAPDVIGLQETKVHDDAFPLQSVQQLGYHVEFFGQKSHYGVALLSRQKPIFVQKGFPTDSDDAQRRFIHARYDFNGKYIDVLNGYFPQGENRKHETKFPMKRKFYADLTAYILQLKAENRSMILMGDMNIAPLDFDIGISEDSVKRWLKNGTCSFLPEEREWYQALLATDLHDTYRALYADGQALSWFDYRSKGFDDEPKRGLRIDHILMTPDLADKLNGAGVSYDLRAMEKPSDHAPIWADFLD</sequence>
<feature type="binding site" evidence="6">
    <location>
        <position position="260"/>
    </location>
    <ligand>
        <name>Mg(2+)</name>
        <dbReference type="ChEBI" id="CHEBI:18420"/>
        <label>1</label>
    </ligand>
</feature>
<protein>
    <submittedName>
        <fullName evidence="10">Exodeoxyribonuclease III</fullName>
        <ecNumber evidence="10">3.1.11.2</ecNumber>
    </submittedName>
</protein>
<dbReference type="GO" id="GO:0003677">
    <property type="term" value="F:DNA binding"/>
    <property type="evidence" value="ECO:0007669"/>
    <property type="project" value="InterPro"/>
</dbReference>
<keyword evidence="3 10" id="KW-0378">Hydrolase</keyword>
<feature type="active site" evidence="5">
    <location>
        <position position="110"/>
    </location>
</feature>
<dbReference type="CDD" id="cd09086">
    <property type="entry name" value="ExoIII-like_AP-endo"/>
    <property type="match status" value="1"/>
</dbReference>
<feature type="binding site" evidence="6">
    <location>
        <position position="35"/>
    </location>
    <ligand>
        <name>Mg(2+)</name>
        <dbReference type="ChEBI" id="CHEBI:18420"/>
        <label>1</label>
    </ligand>
</feature>
<dbReference type="NCBIfam" id="TIGR00633">
    <property type="entry name" value="xth"/>
    <property type="match status" value="1"/>
</dbReference>
<dbReference type="Gene3D" id="3.60.10.10">
    <property type="entry name" value="Endonuclease/exonuclease/phosphatase"/>
    <property type="match status" value="1"/>
</dbReference>
<keyword evidence="6" id="KW-0464">Manganese</keyword>
<comment type="similarity">
    <text evidence="1">Belongs to the DNA repair enzymes AP/ExoA family.</text>
</comment>
<evidence type="ECO:0000256" key="7">
    <source>
        <dbReference type="PIRSR" id="PIRSR604808-3"/>
    </source>
</evidence>
<accession>A0A0X8K4J8</accession>
<evidence type="ECO:0000313" key="12">
    <source>
        <dbReference type="Proteomes" id="UP000464046"/>
    </source>
</evidence>
<gene>
    <name evidence="10" type="primary">xthA</name>
    <name evidence="9" type="ORF">GSF12_04800</name>
    <name evidence="10" type="ORF">NCTC10465_01366</name>
</gene>
<dbReference type="Proteomes" id="UP000255230">
    <property type="component" value="Unassembled WGS sequence"/>
</dbReference>
<dbReference type="InterPro" id="IPR020847">
    <property type="entry name" value="AP_endonuclease_F1_BS"/>
</dbReference>
<dbReference type="InterPro" id="IPR036691">
    <property type="entry name" value="Endo/exonu/phosph_ase_sf"/>
</dbReference>
<dbReference type="PANTHER" id="PTHR43250:SF2">
    <property type="entry name" value="EXODEOXYRIBONUCLEASE III"/>
    <property type="match status" value="1"/>
</dbReference>
<dbReference type="SUPFAM" id="SSF56219">
    <property type="entry name" value="DNase I-like"/>
    <property type="match status" value="1"/>
</dbReference>
<dbReference type="GeneID" id="35779293"/>
<feature type="binding site" evidence="6">
    <location>
        <position position="152"/>
    </location>
    <ligand>
        <name>Mg(2+)</name>
        <dbReference type="ChEBI" id="CHEBI:18420"/>
        <label>1</label>
    </ligand>
</feature>